<evidence type="ECO:0000313" key="2">
    <source>
        <dbReference type="EMBL" id="OAA34222.1"/>
    </source>
</evidence>
<gene>
    <name evidence="2" type="ORF">BBO_09277</name>
</gene>
<dbReference type="AlphaFoldDB" id="A0A166W0C7"/>
<evidence type="ECO:0000313" key="3">
    <source>
        <dbReference type="Proteomes" id="UP000076863"/>
    </source>
</evidence>
<feature type="region of interest" description="Disordered" evidence="1">
    <location>
        <begin position="41"/>
        <end position="66"/>
    </location>
</feature>
<organism evidence="2 3">
    <name type="scientific">Beauveria brongniartii RCEF 3172</name>
    <dbReference type="NCBI Taxonomy" id="1081107"/>
    <lineage>
        <taxon>Eukaryota</taxon>
        <taxon>Fungi</taxon>
        <taxon>Dikarya</taxon>
        <taxon>Ascomycota</taxon>
        <taxon>Pezizomycotina</taxon>
        <taxon>Sordariomycetes</taxon>
        <taxon>Hypocreomycetidae</taxon>
        <taxon>Hypocreales</taxon>
        <taxon>Cordycipitaceae</taxon>
        <taxon>Beauveria</taxon>
        <taxon>Beauveria brongniartii</taxon>
    </lineage>
</organism>
<reference evidence="2 3" key="1">
    <citation type="journal article" date="2016" name="Genome Biol. Evol.">
        <title>Divergent and convergent evolution of fungal pathogenicity.</title>
        <authorList>
            <person name="Shang Y."/>
            <person name="Xiao G."/>
            <person name="Zheng P."/>
            <person name="Cen K."/>
            <person name="Zhan S."/>
            <person name="Wang C."/>
        </authorList>
    </citation>
    <scope>NUCLEOTIDE SEQUENCE [LARGE SCALE GENOMIC DNA]</scope>
    <source>
        <strain evidence="2 3">RCEF 3172</strain>
    </source>
</reference>
<keyword evidence="3" id="KW-1185">Reference proteome</keyword>
<evidence type="ECO:0000256" key="1">
    <source>
        <dbReference type="SAM" id="MobiDB-lite"/>
    </source>
</evidence>
<dbReference type="Proteomes" id="UP000076863">
    <property type="component" value="Unassembled WGS sequence"/>
</dbReference>
<accession>A0A166W0C7</accession>
<sequence>MDESVDSDSLLSCEFELFARLDEAAQAVGALAAYNASTGHDIAEQPLKEPPHQPSSPSTPSYNTKFEPFKAPAEMPVVLDLPQTPLSLFQLFVPDLLVKTWVEYTNEREEFLPVGPKAKFARTHECWRHTYA</sequence>
<comment type="caution">
    <text evidence="2">The sequence shown here is derived from an EMBL/GenBank/DDBJ whole genome shotgun (WGS) entry which is preliminary data.</text>
</comment>
<dbReference type="OrthoDB" id="5428673at2759"/>
<feature type="compositionally biased region" description="Basic and acidic residues" evidence="1">
    <location>
        <begin position="41"/>
        <end position="51"/>
    </location>
</feature>
<name>A0A166W0C7_9HYPO</name>
<dbReference type="EMBL" id="AZHA01000059">
    <property type="protein sequence ID" value="OAA34222.1"/>
    <property type="molecule type" value="Genomic_DNA"/>
</dbReference>
<proteinExistence type="predicted"/>
<protein>
    <submittedName>
        <fullName evidence="2">Uncharacterized protein</fullName>
    </submittedName>
</protein>